<comment type="caution">
    <text evidence="1">The sequence shown here is derived from an EMBL/GenBank/DDBJ whole genome shotgun (WGS) entry which is preliminary data.</text>
</comment>
<accession>A0AAD5IGD7</accession>
<reference evidence="1" key="2">
    <citation type="submission" date="2023-02" db="EMBL/GenBank/DDBJ databases">
        <authorList>
            <person name="Swenson N.G."/>
            <person name="Wegrzyn J.L."/>
            <person name="Mcevoy S.L."/>
        </authorList>
    </citation>
    <scope>NUCLEOTIDE SEQUENCE</scope>
    <source>
        <strain evidence="1">91603</strain>
        <tissue evidence="1">Leaf</tissue>
    </source>
</reference>
<evidence type="ECO:0000313" key="1">
    <source>
        <dbReference type="EMBL" id="KAI9162305.1"/>
    </source>
</evidence>
<dbReference type="AlphaFoldDB" id="A0AAD5IGD7"/>
<dbReference type="EMBL" id="JAJSOW010000106">
    <property type="protein sequence ID" value="KAI9162305.1"/>
    <property type="molecule type" value="Genomic_DNA"/>
</dbReference>
<gene>
    <name evidence="1" type="ORF">LWI28_025973</name>
</gene>
<reference evidence="1" key="1">
    <citation type="journal article" date="2022" name="Plant J.">
        <title>Strategies of tolerance reflected in two North American maple genomes.</title>
        <authorList>
            <person name="McEvoy S.L."/>
            <person name="Sezen U.U."/>
            <person name="Trouern-Trend A."/>
            <person name="McMahon S.M."/>
            <person name="Schaberg P.G."/>
            <person name="Yang J."/>
            <person name="Wegrzyn J.L."/>
            <person name="Swenson N.G."/>
        </authorList>
    </citation>
    <scope>NUCLEOTIDE SEQUENCE</scope>
    <source>
        <strain evidence="1">91603</strain>
    </source>
</reference>
<name>A0AAD5IGD7_ACENE</name>
<proteinExistence type="predicted"/>
<evidence type="ECO:0000313" key="2">
    <source>
        <dbReference type="Proteomes" id="UP001064489"/>
    </source>
</evidence>
<sequence>MTFGEKSGRPDHRPLVIKGLDGVCLADVGRFRRGRRFFFEECWASDRECKDIVLASWKLAEDCDGLRLVIRNIEACKRNLSSWNIEKRRSSRYDISKKKEAFRMACTVERPVSWSD</sequence>
<keyword evidence="2" id="KW-1185">Reference proteome</keyword>
<protein>
    <submittedName>
        <fullName evidence="1">Uncharacterized protein</fullName>
    </submittedName>
</protein>
<dbReference type="Proteomes" id="UP001064489">
    <property type="component" value="Chromosome 2"/>
</dbReference>
<organism evidence="1 2">
    <name type="scientific">Acer negundo</name>
    <name type="common">Box elder</name>
    <dbReference type="NCBI Taxonomy" id="4023"/>
    <lineage>
        <taxon>Eukaryota</taxon>
        <taxon>Viridiplantae</taxon>
        <taxon>Streptophyta</taxon>
        <taxon>Embryophyta</taxon>
        <taxon>Tracheophyta</taxon>
        <taxon>Spermatophyta</taxon>
        <taxon>Magnoliopsida</taxon>
        <taxon>eudicotyledons</taxon>
        <taxon>Gunneridae</taxon>
        <taxon>Pentapetalae</taxon>
        <taxon>rosids</taxon>
        <taxon>malvids</taxon>
        <taxon>Sapindales</taxon>
        <taxon>Sapindaceae</taxon>
        <taxon>Hippocastanoideae</taxon>
        <taxon>Acereae</taxon>
        <taxon>Acer</taxon>
    </lineage>
</organism>